<gene>
    <name evidence="2" type="ORF">AVDCRST_MAG50-2970</name>
</gene>
<proteinExistence type="predicted"/>
<accession>A0A6J4ITN6</accession>
<evidence type="ECO:0000259" key="1">
    <source>
        <dbReference type="Pfam" id="PF12867"/>
    </source>
</evidence>
<dbReference type="SUPFAM" id="SSF109854">
    <property type="entry name" value="DinB/YfiT-like putative metalloenzymes"/>
    <property type="match status" value="1"/>
</dbReference>
<feature type="domain" description="DinB-like" evidence="1">
    <location>
        <begin position="45"/>
        <end position="173"/>
    </location>
</feature>
<dbReference type="AlphaFoldDB" id="A0A6J4ITN6"/>
<dbReference type="Gene3D" id="1.20.120.450">
    <property type="entry name" value="dinb family like domain"/>
    <property type="match status" value="1"/>
</dbReference>
<organism evidence="2">
    <name type="scientific">uncultured Acidimicrobiales bacterium</name>
    <dbReference type="NCBI Taxonomy" id="310071"/>
    <lineage>
        <taxon>Bacteria</taxon>
        <taxon>Bacillati</taxon>
        <taxon>Actinomycetota</taxon>
        <taxon>Acidimicrobiia</taxon>
        <taxon>Acidimicrobiales</taxon>
        <taxon>environmental samples</taxon>
    </lineage>
</organism>
<name>A0A6J4ITN6_9ACTN</name>
<dbReference type="InterPro" id="IPR034660">
    <property type="entry name" value="DinB/YfiT-like"/>
</dbReference>
<evidence type="ECO:0000313" key="2">
    <source>
        <dbReference type="EMBL" id="CAA9260446.1"/>
    </source>
</evidence>
<dbReference type="Pfam" id="PF12867">
    <property type="entry name" value="DinB_2"/>
    <property type="match status" value="1"/>
</dbReference>
<protein>
    <recommendedName>
        <fullName evidence="1">DinB-like domain-containing protein</fullName>
    </recommendedName>
</protein>
<sequence>MATNTSSRLDSEFHTPGNCTACGYQPQTVSPSDAVVALRSFPRRFRAALAIHLDDPDPSGTLTSAPYPGGWSALEHAGHVRDILHALDLRLHRVLREDTPTLPETPQTPPGGANEQGPEVVLAALTVNAEQLARTVSAVPGSDWLRRARRGGQDVTVLELAREAVHEGVHHLKALQQVLDHVRHTGV</sequence>
<dbReference type="InterPro" id="IPR024775">
    <property type="entry name" value="DinB-like"/>
</dbReference>
<dbReference type="EMBL" id="CADCTF010000127">
    <property type="protein sequence ID" value="CAA9260446.1"/>
    <property type="molecule type" value="Genomic_DNA"/>
</dbReference>
<reference evidence="2" key="1">
    <citation type="submission" date="2020-02" db="EMBL/GenBank/DDBJ databases">
        <authorList>
            <person name="Meier V. D."/>
        </authorList>
    </citation>
    <scope>NUCLEOTIDE SEQUENCE</scope>
    <source>
        <strain evidence="2">AVDCRST_MAG50</strain>
    </source>
</reference>